<dbReference type="PROSITE" id="PS50011">
    <property type="entry name" value="PROTEIN_KINASE_DOM"/>
    <property type="match status" value="1"/>
</dbReference>
<dbReference type="InterPro" id="IPR001245">
    <property type="entry name" value="Ser-Thr/Tyr_kinase_cat_dom"/>
</dbReference>
<dbReference type="AlphaFoldDB" id="A0AAV8QJ23"/>
<feature type="compositionally biased region" description="Polar residues" evidence="7">
    <location>
        <begin position="257"/>
        <end position="269"/>
    </location>
</feature>
<keyword evidence="4" id="KW-0833">Ubl conjugation pathway</keyword>
<dbReference type="EMBL" id="JAQQAF010000007">
    <property type="protein sequence ID" value="KAJ8471722.1"/>
    <property type="molecule type" value="Genomic_DNA"/>
</dbReference>
<dbReference type="GO" id="GO:0061630">
    <property type="term" value="F:ubiquitin protein ligase activity"/>
    <property type="evidence" value="ECO:0007669"/>
    <property type="project" value="UniProtKB-EC"/>
</dbReference>
<dbReference type="GO" id="GO:0005524">
    <property type="term" value="F:ATP binding"/>
    <property type="evidence" value="ECO:0007669"/>
    <property type="project" value="UniProtKB-KW"/>
</dbReference>
<evidence type="ECO:0000256" key="4">
    <source>
        <dbReference type="ARBA" id="ARBA00022786"/>
    </source>
</evidence>
<keyword evidence="3" id="KW-0547">Nucleotide-binding</keyword>
<evidence type="ECO:0000256" key="1">
    <source>
        <dbReference type="ARBA" id="ARBA00000900"/>
    </source>
</evidence>
<dbReference type="Pfam" id="PF00582">
    <property type="entry name" value="Usp"/>
    <property type="match status" value="1"/>
</dbReference>
<name>A0AAV8QJ23_ENSVE</name>
<evidence type="ECO:0000313" key="10">
    <source>
        <dbReference type="Proteomes" id="UP001222027"/>
    </source>
</evidence>
<dbReference type="PANTHER" id="PTHR45647:SF132">
    <property type="entry name" value="KINASE WITH ADENINE NUCLEOTIDE ALPHA HYDROLASES-LIKE DOMAIN-CONTAINING PROTEIN"/>
    <property type="match status" value="1"/>
</dbReference>
<dbReference type="CDD" id="cd01989">
    <property type="entry name" value="USP_STK_Ubox_N"/>
    <property type="match status" value="1"/>
</dbReference>
<comment type="caution">
    <text evidence="9">The sequence shown here is derived from an EMBL/GenBank/DDBJ whole genome shotgun (WGS) entry which is preliminary data.</text>
</comment>
<evidence type="ECO:0000256" key="2">
    <source>
        <dbReference type="ARBA" id="ARBA00012483"/>
    </source>
</evidence>
<evidence type="ECO:0000259" key="8">
    <source>
        <dbReference type="PROSITE" id="PS50011"/>
    </source>
</evidence>
<proteinExistence type="predicted"/>
<dbReference type="SUPFAM" id="SSF52402">
    <property type="entry name" value="Adenine nucleotide alpha hydrolases-like"/>
    <property type="match status" value="1"/>
</dbReference>
<evidence type="ECO:0000313" key="9">
    <source>
        <dbReference type="EMBL" id="KAJ8471722.1"/>
    </source>
</evidence>
<evidence type="ECO:0000256" key="6">
    <source>
        <dbReference type="SAM" id="Coils"/>
    </source>
</evidence>
<dbReference type="PANTHER" id="PTHR45647">
    <property type="entry name" value="OS02G0152300 PROTEIN"/>
    <property type="match status" value="1"/>
</dbReference>
<reference evidence="9 10" key="1">
    <citation type="submission" date="2022-12" db="EMBL/GenBank/DDBJ databases">
        <title>Chromosome-scale assembly of the Ensete ventricosum genome.</title>
        <authorList>
            <person name="Dussert Y."/>
            <person name="Stocks J."/>
            <person name="Wendawek A."/>
            <person name="Woldeyes F."/>
            <person name="Nichols R.A."/>
            <person name="Borrell J.S."/>
        </authorList>
    </citation>
    <scope>NUCLEOTIDE SEQUENCE [LARGE SCALE GENOMIC DNA]</scope>
    <source>
        <strain evidence="10">cv. Maze</strain>
        <tissue evidence="9">Seeds</tissue>
    </source>
</reference>
<dbReference type="InterPro" id="IPR008271">
    <property type="entry name" value="Ser/Thr_kinase_AS"/>
</dbReference>
<dbReference type="Gene3D" id="1.10.510.10">
    <property type="entry name" value="Transferase(Phosphotransferase) domain 1"/>
    <property type="match status" value="1"/>
</dbReference>
<feature type="coiled-coil region" evidence="6">
    <location>
        <begin position="317"/>
        <end position="344"/>
    </location>
</feature>
<feature type="coiled-coil region" evidence="6">
    <location>
        <begin position="377"/>
        <end position="404"/>
    </location>
</feature>
<organism evidence="9 10">
    <name type="scientific">Ensete ventricosum</name>
    <name type="common">Abyssinian banana</name>
    <name type="synonym">Musa ensete</name>
    <dbReference type="NCBI Taxonomy" id="4639"/>
    <lineage>
        <taxon>Eukaryota</taxon>
        <taxon>Viridiplantae</taxon>
        <taxon>Streptophyta</taxon>
        <taxon>Embryophyta</taxon>
        <taxon>Tracheophyta</taxon>
        <taxon>Spermatophyta</taxon>
        <taxon>Magnoliopsida</taxon>
        <taxon>Liliopsida</taxon>
        <taxon>Zingiberales</taxon>
        <taxon>Musaceae</taxon>
        <taxon>Ensete</taxon>
    </lineage>
</organism>
<dbReference type="Gene3D" id="3.40.50.620">
    <property type="entry name" value="HUPs"/>
    <property type="match status" value="1"/>
</dbReference>
<dbReference type="Proteomes" id="UP001222027">
    <property type="component" value="Unassembled WGS sequence"/>
</dbReference>
<evidence type="ECO:0000256" key="5">
    <source>
        <dbReference type="ARBA" id="ARBA00022840"/>
    </source>
</evidence>
<keyword evidence="5" id="KW-0067">ATP-binding</keyword>
<feature type="region of interest" description="Disordered" evidence="7">
    <location>
        <begin position="211"/>
        <end position="241"/>
    </location>
</feature>
<dbReference type="Gene3D" id="3.30.200.20">
    <property type="entry name" value="Phosphorylase Kinase, domain 1"/>
    <property type="match status" value="1"/>
</dbReference>
<dbReference type="GO" id="GO:0004672">
    <property type="term" value="F:protein kinase activity"/>
    <property type="evidence" value="ECO:0007669"/>
    <property type="project" value="InterPro"/>
</dbReference>
<accession>A0AAV8QJ23</accession>
<dbReference type="SUPFAM" id="SSF56112">
    <property type="entry name" value="Protein kinase-like (PK-like)"/>
    <property type="match status" value="1"/>
</dbReference>
<evidence type="ECO:0000256" key="7">
    <source>
        <dbReference type="SAM" id="MobiDB-lite"/>
    </source>
</evidence>
<dbReference type="PROSITE" id="PS00108">
    <property type="entry name" value="PROTEIN_KINASE_ST"/>
    <property type="match status" value="1"/>
</dbReference>
<dbReference type="InterPro" id="IPR014729">
    <property type="entry name" value="Rossmann-like_a/b/a_fold"/>
</dbReference>
<protein>
    <recommendedName>
        <fullName evidence="2">RING-type E3 ubiquitin transferase</fullName>
        <ecNumber evidence="2">2.3.2.27</ecNumber>
    </recommendedName>
</protein>
<sequence length="832" mass="91655">MYTRRSSGRLEHVHVDAASPLVAVAIDKDKGSQNALKWAADNLVAGGHTLTLIHVNVRSHSTSTQKNAGGCVEPMDHHTKELLLPFRCFCTRKNLHYKDVVLGGHDVAKAITEFVSHAAIEKLVVGAPSKGGLLRRFKHHEITTNITKGAPDFCTVYVIAKGKVSAMKNAIQPAPIVSPLRDQIQSQVSLKPNAMSHHFLLGSEATSDVASDAHSLHHEDSIRSPFPKVQRGSSTRSYADTSFTDTDRSFVSSDTDISFVSSGRPSNERSLPLRLSSGSEGIDNNSFEMVRALHKSVDPYFAGNEGSTGTSWSSQTTEDVEEEMKRLRLELKQTMDMYNNACKEALTAKQKAMELQRWKIEEEKRLYEAHMAEDAAMALVERERAKCRAAIEAAQAEHRVAELEAQKRIDAGMEAIKEAAMMKKALDSLAHADVRYRKYAIEEIEAATEFFADHRKIGEGGYGPVYKCYLDHTAVAIKVLRPDAAQGRSQFHQEVEILSCIRHPNMVLLLGACPEYGCLVYEYMANGSLEDRLLRRGNTPAIPWQYRFQIAAEIATCLLFLHHMKPEPLVHRDLKPGNILLDKYYVSKISDVGLARLVPPSVADSVTRCRMTAAAGTLCYIDPEYQQTGMLGVKSDIYSLGILLLQIITAKPPAGLTLRVSHSIEEGTFDEMLDAEVADWPVEEAQCLAEIALKCTELRRKDRPDLERVVLPELERLRSLAEDNLLYSTMPTSTRLLASTTTSSLTSLTQRVAPLLSSPLNYLAAAKISRHPPFSSAASREHCTGESCVLRAAAGRPFTRIDAPAAGASSCGTDPWAGPFARLRWPAGAVDS</sequence>
<dbReference type="InterPro" id="IPR006016">
    <property type="entry name" value="UspA"/>
</dbReference>
<dbReference type="EC" id="2.3.2.27" evidence="2"/>
<dbReference type="InterPro" id="IPR000719">
    <property type="entry name" value="Prot_kinase_dom"/>
</dbReference>
<dbReference type="SMART" id="SM00220">
    <property type="entry name" value="S_TKc"/>
    <property type="match status" value="1"/>
</dbReference>
<dbReference type="Pfam" id="PF07714">
    <property type="entry name" value="PK_Tyr_Ser-Thr"/>
    <property type="match status" value="1"/>
</dbReference>
<dbReference type="InterPro" id="IPR011009">
    <property type="entry name" value="Kinase-like_dom_sf"/>
</dbReference>
<gene>
    <name evidence="9" type="ORF">OPV22_026065</name>
</gene>
<feature type="domain" description="Protein kinase" evidence="8">
    <location>
        <begin position="451"/>
        <end position="717"/>
    </location>
</feature>
<keyword evidence="6" id="KW-0175">Coiled coil</keyword>
<feature type="compositionally biased region" description="Polar residues" evidence="7">
    <location>
        <begin position="231"/>
        <end position="241"/>
    </location>
</feature>
<keyword evidence="10" id="KW-1185">Reference proteome</keyword>
<feature type="region of interest" description="Disordered" evidence="7">
    <location>
        <begin position="257"/>
        <end position="277"/>
    </location>
</feature>
<evidence type="ECO:0000256" key="3">
    <source>
        <dbReference type="ARBA" id="ARBA00022741"/>
    </source>
</evidence>
<dbReference type="FunFam" id="3.30.200.20:FF:000162">
    <property type="entry name" value="Adenine nucleotide alpha hydrolase-like domain kinase"/>
    <property type="match status" value="1"/>
</dbReference>
<comment type="catalytic activity">
    <reaction evidence="1">
        <text>S-ubiquitinyl-[E2 ubiquitin-conjugating enzyme]-L-cysteine + [acceptor protein]-L-lysine = [E2 ubiquitin-conjugating enzyme]-L-cysteine + N(6)-ubiquitinyl-[acceptor protein]-L-lysine.</text>
        <dbReference type="EC" id="2.3.2.27"/>
    </reaction>
</comment>
<dbReference type="InterPro" id="IPR051348">
    <property type="entry name" value="U-box_ubiquitin_ligases"/>
</dbReference>